<dbReference type="AlphaFoldDB" id="A0A151QPL9"/>
<keyword evidence="2" id="KW-1185">Reference proteome</keyword>
<dbReference type="EMBL" id="KQ485371">
    <property type="protein sequence ID" value="KYP32249.1"/>
    <property type="molecule type" value="Genomic_DNA"/>
</dbReference>
<reference evidence="1" key="1">
    <citation type="journal article" date="2012" name="Nat. Biotechnol.">
        <title>Draft genome sequence of pigeonpea (Cajanus cajan), an orphan legume crop of resource-poor farmers.</title>
        <authorList>
            <person name="Varshney R.K."/>
            <person name="Chen W."/>
            <person name="Li Y."/>
            <person name="Bharti A.K."/>
            <person name="Saxena R.K."/>
            <person name="Schlueter J.A."/>
            <person name="Donoghue M.T."/>
            <person name="Azam S."/>
            <person name="Fan G."/>
            <person name="Whaley A.M."/>
            <person name="Farmer A.D."/>
            <person name="Sheridan J."/>
            <person name="Iwata A."/>
            <person name="Tuteja R."/>
            <person name="Penmetsa R.V."/>
            <person name="Wu W."/>
            <person name="Upadhyaya H.D."/>
            <person name="Yang S.P."/>
            <person name="Shah T."/>
            <person name="Saxena K.B."/>
            <person name="Michael T."/>
            <person name="McCombie W.R."/>
            <person name="Yang B."/>
            <person name="Zhang G."/>
            <person name="Yang H."/>
            <person name="Wang J."/>
            <person name="Spillane C."/>
            <person name="Cook D.R."/>
            <person name="May G.D."/>
            <person name="Xu X."/>
            <person name="Jackson S.A."/>
        </authorList>
    </citation>
    <scope>NUCLEOTIDE SEQUENCE [LARGE SCALE GENOMIC DNA]</scope>
</reference>
<name>A0A151QPL9_CAJCA</name>
<proteinExistence type="predicted"/>
<protein>
    <submittedName>
        <fullName evidence="1">Uncharacterized protein</fullName>
    </submittedName>
</protein>
<accession>A0A151QPL9</accession>
<organism evidence="1 2">
    <name type="scientific">Cajanus cajan</name>
    <name type="common">Pigeon pea</name>
    <name type="synonym">Cajanus indicus</name>
    <dbReference type="NCBI Taxonomy" id="3821"/>
    <lineage>
        <taxon>Eukaryota</taxon>
        <taxon>Viridiplantae</taxon>
        <taxon>Streptophyta</taxon>
        <taxon>Embryophyta</taxon>
        <taxon>Tracheophyta</taxon>
        <taxon>Spermatophyta</taxon>
        <taxon>Magnoliopsida</taxon>
        <taxon>eudicotyledons</taxon>
        <taxon>Gunneridae</taxon>
        <taxon>Pentapetalae</taxon>
        <taxon>rosids</taxon>
        <taxon>fabids</taxon>
        <taxon>Fabales</taxon>
        <taxon>Fabaceae</taxon>
        <taxon>Papilionoideae</taxon>
        <taxon>50 kb inversion clade</taxon>
        <taxon>NPAAA clade</taxon>
        <taxon>indigoferoid/millettioid clade</taxon>
        <taxon>Phaseoleae</taxon>
        <taxon>Cajanus</taxon>
    </lineage>
</organism>
<dbReference type="Gramene" id="C.cajan_44245.t">
    <property type="protein sequence ID" value="C.cajan_44245.t.cds1"/>
    <property type="gene ID" value="C.cajan_44245"/>
</dbReference>
<gene>
    <name evidence="1" type="ORF">KK1_047112</name>
</gene>
<dbReference type="Proteomes" id="UP000075243">
    <property type="component" value="Unassembled WGS sequence"/>
</dbReference>
<sequence>MSEDSPYIVLFAYDYQNEPYYLKFGFGFDDSSGTYKVVMILLDVQSYKRETREFSPWVILVGRRL</sequence>
<evidence type="ECO:0000313" key="2">
    <source>
        <dbReference type="Proteomes" id="UP000075243"/>
    </source>
</evidence>
<evidence type="ECO:0000313" key="1">
    <source>
        <dbReference type="EMBL" id="KYP32249.1"/>
    </source>
</evidence>